<evidence type="ECO:0000313" key="6">
    <source>
        <dbReference type="EMBL" id="CAF1109796.1"/>
    </source>
</evidence>
<accession>A0A814PRX9</accession>
<keyword evidence="4" id="KW-0812">Transmembrane</keyword>
<dbReference type="Pfam" id="PF12799">
    <property type="entry name" value="LRR_4"/>
    <property type="match status" value="1"/>
</dbReference>
<feature type="chain" id="PRO_5036225550" evidence="5">
    <location>
        <begin position="21"/>
        <end position="586"/>
    </location>
</feature>
<dbReference type="Gene3D" id="3.80.10.10">
    <property type="entry name" value="Ribonuclease Inhibitor"/>
    <property type="match status" value="2"/>
</dbReference>
<dbReference type="PANTHER" id="PTHR24373">
    <property type="entry name" value="SLIT RELATED LEUCINE-RICH REPEAT NEURONAL PROTEIN"/>
    <property type="match status" value="1"/>
</dbReference>
<reference evidence="6" key="1">
    <citation type="submission" date="2021-02" db="EMBL/GenBank/DDBJ databases">
        <authorList>
            <person name="Nowell W R."/>
        </authorList>
    </citation>
    <scope>NUCLEOTIDE SEQUENCE</scope>
</reference>
<comment type="caution">
    <text evidence="6">The sequence shown here is derived from an EMBL/GenBank/DDBJ whole genome shotgun (WGS) entry which is preliminary data.</text>
</comment>
<dbReference type="InterPro" id="IPR050328">
    <property type="entry name" value="Dev_Immune_Receptor"/>
</dbReference>
<keyword evidence="3" id="KW-0677">Repeat</keyword>
<dbReference type="EMBL" id="CAJNOG010000243">
    <property type="protein sequence ID" value="CAF1109796.1"/>
    <property type="molecule type" value="Genomic_DNA"/>
</dbReference>
<evidence type="ECO:0000313" key="8">
    <source>
        <dbReference type="Proteomes" id="UP000663845"/>
    </source>
</evidence>
<dbReference type="PROSITE" id="PS51450">
    <property type="entry name" value="LRR"/>
    <property type="match status" value="3"/>
</dbReference>
<evidence type="ECO:0000256" key="5">
    <source>
        <dbReference type="SAM" id="SignalP"/>
    </source>
</evidence>
<evidence type="ECO:0000313" key="7">
    <source>
        <dbReference type="EMBL" id="CAF3508925.1"/>
    </source>
</evidence>
<evidence type="ECO:0000256" key="2">
    <source>
        <dbReference type="ARBA" id="ARBA00022729"/>
    </source>
</evidence>
<evidence type="ECO:0000256" key="4">
    <source>
        <dbReference type="SAM" id="Phobius"/>
    </source>
</evidence>
<sequence length="586" mass="69137">MLLLFFFIFFFHFLLNQIDSCPLTDAYLSRCHCGILTNGESYIKCDEKSLNEIPKFKRSFPYDELILSNNNIKLLTSSSFDNIKTIKRINLYGNFLSYIDEDLLRLLGNYLEELILTGDNEINSLEFLTRYPLKKLRILKLNQFNLQNINLEKIFSNMTKLEQISLQTCQIQQIPQLNQVQILNLENNFLTNSLFLSTIYSSLNLANNQITSIILQNNPNLISLNLSKNFLQEFYSLTISNKNLQTLDLSFNQLSSIDLTILNDNLTYLNLSSNQIQQLKFLSYPKSLLSLDLNSNQLKTLENNSLYEQLNYLNLDSNPLECNCHLKWLTNLTRKPLWPCTSSNFQCQSMLIPRIITFNITYIKTSIDNGLLIEWTLIDNYHTLFYVELSIDHMLERLSINQTRVYITNNIQFNQYYYICLILIHKYSRDKYCRDIQTIHPIIMNNIKFNDNEIIFKKTQTDNHIYLLLIGICIGGLLTFILLLTCCYLFYQIRIYRNSNSQPVYEKCSQHLHYPIYHCPHHQIIYNSENLSNSTDSTHMDNTTLSTTKNNSKHIYQTIDNQDYHSLRKQHYQVFELWNESLKHKR</sequence>
<dbReference type="EMBL" id="CAJOAZ010000053">
    <property type="protein sequence ID" value="CAF3508925.1"/>
    <property type="molecule type" value="Genomic_DNA"/>
</dbReference>
<feature type="signal peptide" evidence="5">
    <location>
        <begin position="1"/>
        <end position="20"/>
    </location>
</feature>
<dbReference type="PANTHER" id="PTHR24373:SF275">
    <property type="entry name" value="TIR DOMAIN-CONTAINING PROTEIN"/>
    <property type="match status" value="1"/>
</dbReference>
<dbReference type="InterPro" id="IPR001611">
    <property type="entry name" value="Leu-rich_rpt"/>
</dbReference>
<name>A0A814PRX9_9BILA</name>
<keyword evidence="1" id="KW-0433">Leucine-rich repeat</keyword>
<feature type="transmembrane region" description="Helical" evidence="4">
    <location>
        <begin position="465"/>
        <end position="491"/>
    </location>
</feature>
<dbReference type="Proteomes" id="UP000663845">
    <property type="component" value="Unassembled WGS sequence"/>
</dbReference>
<keyword evidence="4" id="KW-1133">Transmembrane helix</keyword>
<dbReference type="SUPFAM" id="SSF52058">
    <property type="entry name" value="L domain-like"/>
    <property type="match status" value="1"/>
</dbReference>
<keyword evidence="4" id="KW-0472">Membrane</keyword>
<keyword evidence="2 5" id="KW-0732">Signal</keyword>
<proteinExistence type="predicted"/>
<evidence type="ECO:0000256" key="3">
    <source>
        <dbReference type="ARBA" id="ARBA00022737"/>
    </source>
</evidence>
<dbReference type="Proteomes" id="UP000663844">
    <property type="component" value="Unassembled WGS sequence"/>
</dbReference>
<protein>
    <submittedName>
        <fullName evidence="6">Uncharacterized protein</fullName>
    </submittedName>
</protein>
<gene>
    <name evidence="6" type="ORF">JYZ213_LOCUS21860</name>
    <name evidence="7" type="ORF">OXD698_LOCUS1758</name>
</gene>
<organism evidence="6 8">
    <name type="scientific">Adineta steineri</name>
    <dbReference type="NCBI Taxonomy" id="433720"/>
    <lineage>
        <taxon>Eukaryota</taxon>
        <taxon>Metazoa</taxon>
        <taxon>Spiralia</taxon>
        <taxon>Gnathifera</taxon>
        <taxon>Rotifera</taxon>
        <taxon>Eurotatoria</taxon>
        <taxon>Bdelloidea</taxon>
        <taxon>Adinetida</taxon>
        <taxon>Adinetidae</taxon>
        <taxon>Adineta</taxon>
    </lineage>
</organism>
<dbReference type="AlphaFoldDB" id="A0A814PRX9"/>
<evidence type="ECO:0000256" key="1">
    <source>
        <dbReference type="ARBA" id="ARBA00022614"/>
    </source>
</evidence>
<dbReference type="InterPro" id="IPR032675">
    <property type="entry name" value="LRR_dom_sf"/>
</dbReference>
<dbReference type="InterPro" id="IPR025875">
    <property type="entry name" value="Leu-rich_rpt_4"/>
</dbReference>